<dbReference type="Pfam" id="PF00877">
    <property type="entry name" value="NLPC_P60"/>
    <property type="match status" value="1"/>
</dbReference>
<dbReference type="Gene3D" id="3.90.1720.10">
    <property type="entry name" value="endopeptidase domain like (from Nostoc punctiforme)"/>
    <property type="match status" value="1"/>
</dbReference>
<evidence type="ECO:0000256" key="2">
    <source>
        <dbReference type="ARBA" id="ARBA00022670"/>
    </source>
</evidence>
<dbReference type="PROSITE" id="PS51935">
    <property type="entry name" value="NLPC_P60"/>
    <property type="match status" value="1"/>
</dbReference>
<dbReference type="InterPro" id="IPR038765">
    <property type="entry name" value="Papain-like_cys_pep_sf"/>
</dbReference>
<proteinExistence type="inferred from homology"/>
<dbReference type="AlphaFoldDB" id="A0A2A7MNV9"/>
<sequence length="380" mass="38228">MPSGLVASLSAPIREVAAQVGPGWSDAGDPATSLARVADLLAEVSAAARRSWDNTAEGWSGAGADGAAQFMSATADRADRLASDVDQLRATTARAADAVAWARSRLQDIVQRFEDRAGALEARLDEPGVAQRLRDEAQRALDEAVAVVDELRAELDGHAAAVSAKAGAPAEVPAGVPSGAPPTTPAGFGSPAGFSSAPAGFGSAAGFPSAPAGSTAGWGGMPGAAYSGGLSPPGADVSALPLPDPDQFGEGVAVTLPDGSTVTAPNPIAAEAVRHALTQLGVPYVWGGTTPGVGLDCSGLTQWAYHEAGLDLPRLAQEQDLGAPVSQNALRPGDLAVWDGHVAMIVGNGQMIEAGDPVQLSPIRTSNAGQGFQGFWRPTA</sequence>
<evidence type="ECO:0000259" key="7">
    <source>
        <dbReference type="PROSITE" id="PS51935"/>
    </source>
</evidence>
<keyword evidence="4" id="KW-0788">Thiol protease</keyword>
<dbReference type="OrthoDB" id="9815778at2"/>
<feature type="coiled-coil region" evidence="5">
    <location>
        <begin position="103"/>
        <end position="154"/>
    </location>
</feature>
<dbReference type="GO" id="GO:0008234">
    <property type="term" value="F:cysteine-type peptidase activity"/>
    <property type="evidence" value="ECO:0007669"/>
    <property type="project" value="UniProtKB-KW"/>
</dbReference>
<dbReference type="EMBL" id="BLKS01000001">
    <property type="protein sequence ID" value="GFG51795.1"/>
    <property type="molecule type" value="Genomic_DNA"/>
</dbReference>
<keyword evidence="3 9" id="KW-0378">Hydrolase</keyword>
<dbReference type="RefSeq" id="WP_097944563.1">
    <property type="nucleotide sequence ID" value="NZ_BLKS01000001.1"/>
</dbReference>
<evidence type="ECO:0000256" key="4">
    <source>
        <dbReference type="ARBA" id="ARBA00022807"/>
    </source>
</evidence>
<dbReference type="EMBL" id="PDCP01000109">
    <property type="protein sequence ID" value="PEG33482.1"/>
    <property type="molecule type" value="Genomic_DNA"/>
</dbReference>
<evidence type="ECO:0000313" key="9">
    <source>
        <dbReference type="EMBL" id="PEG33482.1"/>
    </source>
</evidence>
<accession>A0A2A7MNV9</accession>
<evidence type="ECO:0000256" key="1">
    <source>
        <dbReference type="ARBA" id="ARBA00007074"/>
    </source>
</evidence>
<reference evidence="8 11" key="2">
    <citation type="journal article" date="2019" name="Emerg. Microbes Infect.">
        <title>Comprehensive subspecies identification of 175 nontuberculous mycobacteria species based on 7547 genomic profiles.</title>
        <authorList>
            <person name="Matsumoto Y."/>
            <person name="Kinjo T."/>
            <person name="Motooka D."/>
            <person name="Nabeya D."/>
            <person name="Jung N."/>
            <person name="Uechi K."/>
            <person name="Horii T."/>
            <person name="Iida T."/>
            <person name="Fujita J."/>
            <person name="Nakamura S."/>
        </authorList>
    </citation>
    <scope>NUCLEOTIDE SEQUENCE [LARGE SCALE GENOMIC DNA]</scope>
    <source>
        <strain evidence="8 11">JCM 6377</strain>
    </source>
</reference>
<keyword evidence="5" id="KW-0175">Coiled coil</keyword>
<dbReference type="Proteomes" id="UP000220914">
    <property type="component" value="Unassembled WGS sequence"/>
</dbReference>
<keyword evidence="2" id="KW-0645">Protease</keyword>
<dbReference type="GO" id="GO:0006508">
    <property type="term" value="P:proteolysis"/>
    <property type="evidence" value="ECO:0007669"/>
    <property type="project" value="UniProtKB-KW"/>
</dbReference>
<evidence type="ECO:0000313" key="8">
    <source>
        <dbReference type="EMBL" id="GFG51795.1"/>
    </source>
</evidence>
<dbReference type="PANTHER" id="PTHR47359:SF3">
    <property type="entry name" value="NLP_P60 DOMAIN-CONTAINING PROTEIN-RELATED"/>
    <property type="match status" value="1"/>
</dbReference>
<evidence type="ECO:0000313" key="11">
    <source>
        <dbReference type="Proteomes" id="UP000465302"/>
    </source>
</evidence>
<keyword evidence="10" id="KW-1185">Reference proteome</keyword>
<comment type="caution">
    <text evidence="9">The sequence shown here is derived from an EMBL/GenBank/DDBJ whole genome shotgun (WGS) entry which is preliminary data.</text>
</comment>
<organism evidence="9 10">
    <name type="scientific">Mycolicibacterium agri</name>
    <name type="common">Mycobacterium agri</name>
    <dbReference type="NCBI Taxonomy" id="36811"/>
    <lineage>
        <taxon>Bacteria</taxon>
        <taxon>Bacillati</taxon>
        <taxon>Actinomycetota</taxon>
        <taxon>Actinomycetes</taxon>
        <taxon>Mycobacteriales</taxon>
        <taxon>Mycobacteriaceae</taxon>
        <taxon>Mycolicibacterium</taxon>
    </lineage>
</organism>
<protein>
    <submittedName>
        <fullName evidence="9">Glycoside hydrolase</fullName>
    </submittedName>
</protein>
<dbReference type="PANTHER" id="PTHR47359">
    <property type="entry name" value="PEPTIDOGLYCAN DL-ENDOPEPTIDASE CWLO"/>
    <property type="match status" value="1"/>
</dbReference>
<evidence type="ECO:0000256" key="5">
    <source>
        <dbReference type="SAM" id="Coils"/>
    </source>
</evidence>
<comment type="similarity">
    <text evidence="1">Belongs to the peptidase C40 family.</text>
</comment>
<dbReference type="SUPFAM" id="SSF54001">
    <property type="entry name" value="Cysteine proteinases"/>
    <property type="match status" value="1"/>
</dbReference>
<feature type="region of interest" description="Disordered" evidence="6">
    <location>
        <begin position="168"/>
        <end position="191"/>
    </location>
</feature>
<dbReference type="InterPro" id="IPR051794">
    <property type="entry name" value="PG_Endopeptidase_C40"/>
</dbReference>
<evidence type="ECO:0000256" key="3">
    <source>
        <dbReference type="ARBA" id="ARBA00022801"/>
    </source>
</evidence>
<evidence type="ECO:0000256" key="6">
    <source>
        <dbReference type="SAM" id="MobiDB-lite"/>
    </source>
</evidence>
<name>A0A2A7MNV9_MYCAG</name>
<reference evidence="8" key="3">
    <citation type="submission" date="2020-02" db="EMBL/GenBank/DDBJ databases">
        <authorList>
            <person name="Matsumoto Y."/>
            <person name="Motooka D."/>
            <person name="Nakamura S."/>
        </authorList>
    </citation>
    <scope>NUCLEOTIDE SEQUENCE</scope>
    <source>
        <strain evidence="8">JCM 6377</strain>
    </source>
</reference>
<evidence type="ECO:0000313" key="10">
    <source>
        <dbReference type="Proteomes" id="UP000220914"/>
    </source>
</evidence>
<dbReference type="Proteomes" id="UP000465302">
    <property type="component" value="Unassembled WGS sequence"/>
</dbReference>
<feature type="compositionally biased region" description="Low complexity" evidence="6">
    <location>
        <begin position="168"/>
        <end position="178"/>
    </location>
</feature>
<feature type="domain" description="NlpC/P60" evidence="7">
    <location>
        <begin position="266"/>
        <end position="380"/>
    </location>
</feature>
<reference evidence="9 10" key="1">
    <citation type="submission" date="2017-10" db="EMBL/GenBank/DDBJ databases">
        <title>The new phylogeny of genus Mycobacterium.</title>
        <authorList>
            <person name="Tortoli E."/>
            <person name="Trovato A."/>
            <person name="Cirillo D.M."/>
        </authorList>
    </citation>
    <scope>NUCLEOTIDE SEQUENCE [LARGE SCALE GENOMIC DNA]</scope>
    <source>
        <strain evidence="9 10">CCUG37673</strain>
    </source>
</reference>
<gene>
    <name evidence="9" type="ORF">CQY20_30475</name>
    <name evidence="8" type="ORF">MAGR_32360</name>
</gene>
<dbReference type="InterPro" id="IPR000064">
    <property type="entry name" value="NLP_P60_dom"/>
</dbReference>